<feature type="region of interest" description="Disordered" evidence="1">
    <location>
        <begin position="1"/>
        <end position="54"/>
    </location>
</feature>
<dbReference type="EMBL" id="LT670849">
    <property type="protein sequence ID" value="SHN81473.1"/>
    <property type="molecule type" value="Genomic_DNA"/>
</dbReference>
<organism evidence="2 3">
    <name type="scientific">Bradyrhizobium erythrophlei</name>
    <dbReference type="NCBI Taxonomy" id="1437360"/>
    <lineage>
        <taxon>Bacteria</taxon>
        <taxon>Pseudomonadati</taxon>
        <taxon>Pseudomonadota</taxon>
        <taxon>Alphaproteobacteria</taxon>
        <taxon>Hyphomicrobiales</taxon>
        <taxon>Nitrobacteraceae</taxon>
        <taxon>Bradyrhizobium</taxon>
    </lineage>
</organism>
<name>A0A1M7UER0_9BRAD</name>
<sequence length="54" mass="6064">MALEIIIRRRRNTSPPPGTDAPEKSESPEGTKKDDQPANDNEGTWPFIPFPDGW</sequence>
<proteinExistence type="predicted"/>
<keyword evidence="3" id="KW-1185">Reference proteome</keyword>
<feature type="compositionally biased region" description="Basic and acidic residues" evidence="1">
    <location>
        <begin position="21"/>
        <end position="36"/>
    </location>
</feature>
<protein>
    <submittedName>
        <fullName evidence="2">Uncharacterized protein</fullName>
    </submittedName>
</protein>
<gene>
    <name evidence="2" type="ORF">SAMN05444170_4732</name>
</gene>
<evidence type="ECO:0000313" key="3">
    <source>
        <dbReference type="Proteomes" id="UP000184096"/>
    </source>
</evidence>
<dbReference type="AlphaFoldDB" id="A0A1M7UER0"/>
<evidence type="ECO:0000256" key="1">
    <source>
        <dbReference type="SAM" id="MobiDB-lite"/>
    </source>
</evidence>
<dbReference type="Proteomes" id="UP000184096">
    <property type="component" value="Chromosome I"/>
</dbReference>
<evidence type="ECO:0000313" key="2">
    <source>
        <dbReference type="EMBL" id="SHN81473.1"/>
    </source>
</evidence>
<accession>A0A1M7UER0</accession>
<reference evidence="3" key="1">
    <citation type="submission" date="2016-11" db="EMBL/GenBank/DDBJ databases">
        <authorList>
            <person name="Varghese N."/>
            <person name="Submissions S."/>
        </authorList>
    </citation>
    <scope>NUCLEOTIDE SEQUENCE [LARGE SCALE GENOMIC DNA]</scope>
    <source>
        <strain evidence="3">GAS401</strain>
    </source>
</reference>